<reference evidence="3" key="1">
    <citation type="submission" date="2021-06" db="EMBL/GenBank/DDBJ databases">
        <title>Interrogation of the integrated mobile genetic elements in gut-associated Bacteroides with a consensus prediction approach.</title>
        <authorList>
            <person name="Campbell D.E."/>
            <person name="Leigh J.R."/>
            <person name="Kim T."/>
            <person name="England W."/>
            <person name="Whitaker R.J."/>
            <person name="Degnan P.H."/>
        </authorList>
    </citation>
    <scope>NUCLEOTIDE SEQUENCE</scope>
    <source>
        <strain evidence="3">VPI-3443</strain>
    </source>
</reference>
<dbReference type="RefSeq" id="WP_259024563.1">
    <property type="nucleotide sequence ID" value="NZ_CP083685.1"/>
</dbReference>
<keyword evidence="1" id="KW-0472">Membrane</keyword>
<dbReference type="GO" id="GO:0008855">
    <property type="term" value="F:exodeoxyribonuclease VII activity"/>
    <property type="evidence" value="ECO:0007669"/>
    <property type="project" value="InterPro"/>
</dbReference>
<dbReference type="Proteomes" id="UP001162960">
    <property type="component" value="Chromosome"/>
</dbReference>
<accession>A0AB38UBF9</accession>
<gene>
    <name evidence="3" type="ORF">KQP74_20315</name>
</gene>
<feature type="domain" description="Exonuclease VII large subunit C-terminal" evidence="2">
    <location>
        <begin position="187"/>
        <end position="302"/>
    </location>
</feature>
<evidence type="ECO:0000313" key="4">
    <source>
        <dbReference type="Proteomes" id="UP001162960"/>
    </source>
</evidence>
<protein>
    <recommendedName>
        <fullName evidence="2">Exonuclease VII large subunit C-terminal domain-containing protein</fullName>
    </recommendedName>
</protein>
<feature type="transmembrane region" description="Helical" evidence="1">
    <location>
        <begin position="307"/>
        <end position="325"/>
    </location>
</feature>
<evidence type="ECO:0000259" key="2">
    <source>
        <dbReference type="Pfam" id="PF02601"/>
    </source>
</evidence>
<keyword evidence="1" id="KW-0812">Transmembrane</keyword>
<dbReference type="InterPro" id="IPR020579">
    <property type="entry name" value="Exonuc_VII_lsu_C"/>
</dbReference>
<organism evidence="3 4">
    <name type="scientific">Bacteroides thetaiotaomicron</name>
    <dbReference type="NCBI Taxonomy" id="818"/>
    <lineage>
        <taxon>Bacteria</taxon>
        <taxon>Pseudomonadati</taxon>
        <taxon>Bacteroidota</taxon>
        <taxon>Bacteroidia</taxon>
        <taxon>Bacteroidales</taxon>
        <taxon>Bacteroidaceae</taxon>
        <taxon>Bacteroides</taxon>
    </lineage>
</organism>
<evidence type="ECO:0000256" key="1">
    <source>
        <dbReference type="SAM" id="Phobius"/>
    </source>
</evidence>
<keyword evidence="1" id="KW-1133">Transmembrane helix</keyword>
<name>A0AB38UBF9_BACT4</name>
<evidence type="ECO:0000313" key="3">
    <source>
        <dbReference type="EMBL" id="UYU90257.1"/>
    </source>
</evidence>
<dbReference type="EMBL" id="CP083685">
    <property type="protein sequence ID" value="UYU90257.1"/>
    <property type="molecule type" value="Genomic_DNA"/>
</dbReference>
<proteinExistence type="predicted"/>
<sequence length="326" mass="37243">MHTPNSISCILKSNLRIPDTINNQIELKGRYKKNGTKDYNGFYFDTLIDENTEESIVIKVSKDIRDQLENDYIYSFTGVLVISNKKDCLFHCYLSVTDTTAKLERRISTKEEQILKLLEKKSGKKTSNISIELEDILLKNIKPKICLLFPQRTEVRTEFWDALGSGINMYDCHEIQCNFGNIQEFTRCIDSLDSQKYDAIFILRGGGEGLDFFSNCEVINCILECNTPIFSGVGHGDSNILLRLFVSEYKNNPTDTGHHLAKLAESTRKRVEDQFESNKNHNNVIKDKDTIIEVQKAQIDELKKNKMIYILATAATVAIILFMLIG</sequence>
<dbReference type="Pfam" id="PF02601">
    <property type="entry name" value="Exonuc_VII_L"/>
    <property type="match status" value="1"/>
</dbReference>
<dbReference type="AlphaFoldDB" id="A0AB38UBF9"/>